<dbReference type="PROSITE" id="PS50146">
    <property type="entry name" value="DAGK"/>
    <property type="match status" value="1"/>
</dbReference>
<keyword evidence="11" id="KW-1185">Reference proteome</keyword>
<dbReference type="NCBIfam" id="TIGR00147">
    <property type="entry name" value="YegS/Rv2252/BmrU family lipid kinase"/>
    <property type="match status" value="1"/>
</dbReference>
<comment type="caution">
    <text evidence="10">The sequence shown here is derived from an EMBL/GenBank/DDBJ whole genome shotgun (WGS) entry which is preliminary data.</text>
</comment>
<comment type="cofactor">
    <cofactor evidence="1">
        <name>Mg(2+)</name>
        <dbReference type="ChEBI" id="CHEBI:18420"/>
    </cofactor>
</comment>
<keyword evidence="5 10" id="KW-0418">Kinase</keyword>
<dbReference type="GO" id="GO:0008654">
    <property type="term" value="P:phospholipid biosynthetic process"/>
    <property type="evidence" value="ECO:0007669"/>
    <property type="project" value="UniProtKB-KW"/>
</dbReference>
<gene>
    <name evidence="10" type="ORF">HF992_10950</name>
</gene>
<evidence type="ECO:0000256" key="6">
    <source>
        <dbReference type="ARBA" id="ARBA00022840"/>
    </source>
</evidence>
<evidence type="ECO:0000256" key="3">
    <source>
        <dbReference type="ARBA" id="ARBA00022679"/>
    </source>
</evidence>
<keyword evidence="7" id="KW-0443">Lipid metabolism</keyword>
<dbReference type="Pfam" id="PF19279">
    <property type="entry name" value="YegS_C"/>
    <property type="match status" value="1"/>
</dbReference>
<dbReference type="InterPro" id="IPR017438">
    <property type="entry name" value="ATP-NAD_kinase_N"/>
</dbReference>
<dbReference type="EMBL" id="JAAXPR010000031">
    <property type="protein sequence ID" value="NKZ21323.1"/>
    <property type="molecule type" value="Genomic_DNA"/>
</dbReference>
<evidence type="ECO:0000256" key="1">
    <source>
        <dbReference type="ARBA" id="ARBA00001946"/>
    </source>
</evidence>
<dbReference type="AlphaFoldDB" id="A0A7X6N0N4"/>
<dbReference type="GO" id="GO:0005524">
    <property type="term" value="F:ATP binding"/>
    <property type="evidence" value="ECO:0007669"/>
    <property type="project" value="UniProtKB-KW"/>
</dbReference>
<feature type="domain" description="DAGKc" evidence="9">
    <location>
        <begin position="1"/>
        <end position="134"/>
    </location>
</feature>
<proteinExistence type="inferred from homology"/>
<dbReference type="RefSeq" id="WP_168550051.1">
    <property type="nucleotide sequence ID" value="NZ_JAAXPR010000031.1"/>
</dbReference>
<keyword evidence="3" id="KW-0808">Transferase</keyword>
<dbReference type="InterPro" id="IPR005218">
    <property type="entry name" value="Diacylglycerol/lipid_kinase"/>
</dbReference>
<keyword evidence="6" id="KW-0067">ATP-binding</keyword>
<dbReference type="Pfam" id="PF00781">
    <property type="entry name" value="DAGK_cat"/>
    <property type="match status" value="1"/>
</dbReference>
<reference evidence="10 11" key="1">
    <citation type="submission" date="2020-04" db="EMBL/GenBank/DDBJ databases">
        <title>MicrobeNet Type strains.</title>
        <authorList>
            <person name="Nicholson A.C."/>
        </authorList>
    </citation>
    <scope>NUCLEOTIDE SEQUENCE [LARGE SCALE GENOMIC DNA]</scope>
    <source>
        <strain evidence="10 11">CCUG 69612</strain>
    </source>
</reference>
<evidence type="ECO:0000256" key="7">
    <source>
        <dbReference type="ARBA" id="ARBA00023209"/>
    </source>
</evidence>
<dbReference type="InterPro" id="IPR045540">
    <property type="entry name" value="YegS/DAGK_C"/>
</dbReference>
<dbReference type="InterPro" id="IPR050187">
    <property type="entry name" value="Lipid_Phosphate_FormReg"/>
</dbReference>
<dbReference type="Gene3D" id="3.40.50.10330">
    <property type="entry name" value="Probable inorganic polyphosphate/atp-NAD kinase, domain 1"/>
    <property type="match status" value="1"/>
</dbReference>
<name>A0A7X6N0N4_9STRE</name>
<protein>
    <submittedName>
        <fullName evidence="10">Diacylglycerol kinase family lipid kinase</fullName>
    </submittedName>
</protein>
<keyword evidence="7" id="KW-0444">Lipid biosynthesis</keyword>
<dbReference type="Gene3D" id="2.60.200.40">
    <property type="match status" value="1"/>
</dbReference>
<dbReference type="SMART" id="SM00046">
    <property type="entry name" value="DAGKc"/>
    <property type="match status" value="1"/>
</dbReference>
<evidence type="ECO:0000256" key="5">
    <source>
        <dbReference type="ARBA" id="ARBA00022777"/>
    </source>
</evidence>
<evidence type="ECO:0000313" key="11">
    <source>
        <dbReference type="Proteomes" id="UP000522720"/>
    </source>
</evidence>
<evidence type="ECO:0000313" key="10">
    <source>
        <dbReference type="EMBL" id="NKZ21323.1"/>
    </source>
</evidence>
<keyword evidence="7" id="KW-0594">Phospholipid biosynthesis</keyword>
<dbReference type="Proteomes" id="UP000522720">
    <property type="component" value="Unassembled WGS sequence"/>
</dbReference>
<dbReference type="InterPro" id="IPR016064">
    <property type="entry name" value="NAD/diacylglycerol_kinase_sf"/>
</dbReference>
<evidence type="ECO:0000256" key="8">
    <source>
        <dbReference type="ARBA" id="ARBA00023264"/>
    </source>
</evidence>
<keyword evidence="8" id="KW-1208">Phospholipid metabolism</keyword>
<dbReference type="PANTHER" id="PTHR12358">
    <property type="entry name" value="SPHINGOSINE KINASE"/>
    <property type="match status" value="1"/>
</dbReference>
<dbReference type="SUPFAM" id="SSF111331">
    <property type="entry name" value="NAD kinase/diacylglycerol kinase-like"/>
    <property type="match status" value="1"/>
</dbReference>
<evidence type="ECO:0000259" key="9">
    <source>
        <dbReference type="PROSITE" id="PS50146"/>
    </source>
</evidence>
<organism evidence="10 11">
    <name type="scientific">Streptococcus ovuberis</name>
    <dbReference type="NCBI Taxonomy" id="1936207"/>
    <lineage>
        <taxon>Bacteria</taxon>
        <taxon>Bacillati</taxon>
        <taxon>Bacillota</taxon>
        <taxon>Bacilli</taxon>
        <taxon>Lactobacillales</taxon>
        <taxon>Streptococcaceae</taxon>
        <taxon>Streptococcus</taxon>
    </lineage>
</organism>
<accession>A0A7X6N0N4</accession>
<dbReference type="InterPro" id="IPR001206">
    <property type="entry name" value="Diacylglycerol_kinase_cat_dom"/>
</dbReference>
<evidence type="ECO:0000256" key="2">
    <source>
        <dbReference type="ARBA" id="ARBA00005983"/>
    </source>
</evidence>
<keyword evidence="4" id="KW-0547">Nucleotide-binding</keyword>
<comment type="similarity">
    <text evidence="2">Belongs to the diacylglycerol/lipid kinase family.</text>
</comment>
<dbReference type="PANTHER" id="PTHR12358:SF54">
    <property type="entry name" value="SPHINGOSINE KINASE RELATED PROTEIN"/>
    <property type="match status" value="1"/>
</dbReference>
<evidence type="ECO:0000256" key="4">
    <source>
        <dbReference type="ARBA" id="ARBA00022741"/>
    </source>
</evidence>
<sequence>MKSVAIFYNPQSGNRPKDQELEQLRTHFLQEGFESQAISIIRTKSASHAFDMAKAASLSGVDLIVAIGGDGTINKIASGLYAGGGKASLGILPSGTVNNVAKALGIPLDWQKATLNLTRGIPRPIDLCQVNDQYMISSLTLGMLADLALEVKQEEKRRLGVLAFFKYAYATLRRNRNYYLTLSYGNHYRQVKAKVLLITMMNAVAGQVHFDREAKPDDGLMSVYLVSRFNIWKTWWYLPRFLAGDTRKLAEVQHFRTAQLEISQFKHAKSQRARTRIDGDKSVYLPLSLKVIPLAIRVMVPQNIDSIKKESRLSLEENASK</sequence>
<dbReference type="GO" id="GO:0016301">
    <property type="term" value="F:kinase activity"/>
    <property type="evidence" value="ECO:0007669"/>
    <property type="project" value="UniProtKB-KW"/>
</dbReference>